<dbReference type="OrthoDB" id="428647at2759"/>
<keyword evidence="4" id="KW-1185">Reference proteome</keyword>
<evidence type="ECO:0000313" key="3">
    <source>
        <dbReference type="EMBL" id="OLQ14195.1"/>
    </source>
</evidence>
<dbReference type="Pfam" id="PF01833">
    <property type="entry name" value="TIG"/>
    <property type="match status" value="1"/>
</dbReference>
<proteinExistence type="predicted"/>
<sequence length="1497" mass="165439">MDAERPLRTLARKKRPAVRLAEQALVVDAVPLSVVPPTTLTIVVKSMSPSRGAVTGGTTVRLTVRIPALRPYDTWADAANGDGGDDVDCHHNDDDDDVAEIGDDDDDNDDEDDDDDDGDDDADDDHDHDDDGGEEEEEEEEEKDTYVATMVIRFAVVTYVFVRGPVFGMMAAHSSIGLPVQIRADGDGQTWNHKLEVLRRISGSDGQCPALWRTERNEMFALTPALVSHFSVDREVTIHLEDLESGAQSVLLSTLNDNVDCALLGFDTAPRNESDDVNATEMTGCKEKTLGQLFEGLGRTAARGGSSNSIPISGYAISTQGILSKGSQLADGNGLAAVPYLQDLAMDPIPTRAAVRKWTGYESTESYSPTLSSNLEKGRVCAPSWEDAALSSLSLCSVIVANGIVIIAHMLGMLAHILLGCVQGSILRACMCPWQGKTEQRIPSSFIRQPLRRIGFLWHWLSNASCGSTTFELPIMDAGPDDKIPKWLEPGEFPVKVEMDPTEPAIGPPIESHFDLNFRIAVSFNGPDGDFYIASGRVASTPFSLPYALERPYGWAEGGAAVKLRGPEVAVFGFTEKVELQHGVTWPEDADLDLYLNFTTLLCETPRQLLPSVCTLTLASDQSMTNLGFYAPMVVEDEAWRFHRKGQDSEYNASEIVAAAVVPDEPEPVPVFPANNTALSIPSSTSFVLLRRLQLSTSRPINQEFETWLKNAVGGILHIAPRSFLPYRLSENIRSCVVRFGEVEVANSSLIETIVPPAFANITVPLHIYCGQERLQVTYPQTWNFRPEVHAVDPEEADAQSREWLTLHGRHFEDFPGRACMIGGQLVQNVAVRWLSSSMVQCRMPLWKQDAPLLTVAYSNDGAYFSSEVVVVNTWVRLIYVAEPQNITLYGFNFIPGLQPAMWAEGCLSNSVASPFYLKHEMLTCEMPPAFMKVGVGNVTVRLVMRSDYARQTKYALEEGSFSIALDDRPASANLLEASRSQVQPADYRQKEEESEGRDPEMMDMEFRRRRYDRTGFPRLSPMEAKSAIWSHVRDYPRISISPQRSPLDGIEVIMRTATWLDGFYIPPYARCRCRFGNTQVEAQFSVNDGADWGYPPAKFAYYAPPLFDSISPPLGTYVVPASVGGNDHIICAVPSHRSFAPWARTGDEMPLTLEVSFAGIPPVTVDLSFDGGQTMTNLNNFYSYLRDFEFSGIIPSGGLFSSLTQATLSGKNFRRTPNLYLQFGEKKAASAALANAESLRTIAPIQDEAGTYPILYSVDNQTFVPTGLLDMLGLWVRAIIPDRGFRVGGTNAMYLDGIGPEDTDQVKMPQVFYASPFPAGGFSPVACNERDNEVTIALFGENFQDNTTAHSVLSYFEVSPNGQDWTRFKRAWLWYREPQVLTIEPNTTFRTFAPEGDFIITGRYFRLLQEELVQCGRDGGDEVWLYDKYLPAERTPAVLLALRCRPSQPAAASGVDTEYLQPLGVSLEISMSTQVTGGCTLILKVTPKRNYNGDYR</sequence>
<evidence type="ECO:0000313" key="4">
    <source>
        <dbReference type="Proteomes" id="UP000186817"/>
    </source>
</evidence>
<protein>
    <recommendedName>
        <fullName evidence="2">IPT/TIG domain-containing protein</fullName>
    </recommendedName>
</protein>
<feature type="domain" description="IPT/TIG" evidence="2">
    <location>
        <begin position="787"/>
        <end position="865"/>
    </location>
</feature>
<evidence type="ECO:0000259" key="2">
    <source>
        <dbReference type="Pfam" id="PF01833"/>
    </source>
</evidence>
<dbReference type="InterPro" id="IPR013783">
    <property type="entry name" value="Ig-like_fold"/>
</dbReference>
<gene>
    <name evidence="3" type="ORF">AK812_SmicGene1685</name>
</gene>
<dbReference type="EMBL" id="LSRX01000018">
    <property type="protein sequence ID" value="OLQ14195.1"/>
    <property type="molecule type" value="Genomic_DNA"/>
</dbReference>
<reference evidence="3 4" key="1">
    <citation type="submission" date="2016-02" db="EMBL/GenBank/DDBJ databases">
        <title>Genome analysis of coral dinoflagellate symbionts highlights evolutionary adaptations to a symbiotic lifestyle.</title>
        <authorList>
            <person name="Aranda M."/>
            <person name="Li Y."/>
            <person name="Liew Y.J."/>
            <person name="Baumgarten S."/>
            <person name="Simakov O."/>
            <person name="Wilson M."/>
            <person name="Piel J."/>
            <person name="Ashoor H."/>
            <person name="Bougouffa S."/>
            <person name="Bajic V.B."/>
            <person name="Ryu T."/>
            <person name="Ravasi T."/>
            <person name="Bayer T."/>
            <person name="Micklem G."/>
            <person name="Kim H."/>
            <person name="Bhak J."/>
            <person name="Lajeunesse T.C."/>
            <person name="Voolstra C.R."/>
        </authorList>
    </citation>
    <scope>NUCLEOTIDE SEQUENCE [LARGE SCALE GENOMIC DNA]</scope>
    <source>
        <strain evidence="3 4">CCMP2467</strain>
    </source>
</reference>
<dbReference type="InterPro" id="IPR002909">
    <property type="entry name" value="IPT_dom"/>
</dbReference>
<name>A0A1Q9F3D6_SYMMI</name>
<comment type="caution">
    <text evidence="3">The sequence shown here is derived from an EMBL/GenBank/DDBJ whole genome shotgun (WGS) entry which is preliminary data.</text>
</comment>
<feature type="compositionally biased region" description="Basic and acidic residues" evidence="1">
    <location>
        <begin position="988"/>
        <end position="1000"/>
    </location>
</feature>
<evidence type="ECO:0000256" key="1">
    <source>
        <dbReference type="SAM" id="MobiDB-lite"/>
    </source>
</evidence>
<accession>A0A1Q9F3D6</accession>
<dbReference type="Proteomes" id="UP000186817">
    <property type="component" value="Unassembled WGS sequence"/>
</dbReference>
<organism evidence="3 4">
    <name type="scientific">Symbiodinium microadriaticum</name>
    <name type="common">Dinoflagellate</name>
    <name type="synonym">Zooxanthella microadriatica</name>
    <dbReference type="NCBI Taxonomy" id="2951"/>
    <lineage>
        <taxon>Eukaryota</taxon>
        <taxon>Sar</taxon>
        <taxon>Alveolata</taxon>
        <taxon>Dinophyceae</taxon>
        <taxon>Suessiales</taxon>
        <taxon>Symbiodiniaceae</taxon>
        <taxon>Symbiodinium</taxon>
    </lineage>
</organism>
<feature type="region of interest" description="Disordered" evidence="1">
    <location>
        <begin position="85"/>
        <end position="145"/>
    </location>
</feature>
<feature type="region of interest" description="Disordered" evidence="1">
    <location>
        <begin position="980"/>
        <end position="1000"/>
    </location>
</feature>
<dbReference type="Gene3D" id="2.60.40.10">
    <property type="entry name" value="Immunoglobulins"/>
    <property type="match status" value="1"/>
</dbReference>
<feature type="compositionally biased region" description="Acidic residues" evidence="1">
    <location>
        <begin position="94"/>
        <end position="143"/>
    </location>
</feature>